<dbReference type="InterPro" id="IPR029016">
    <property type="entry name" value="GAF-like_dom_sf"/>
</dbReference>
<feature type="compositionally biased region" description="Basic and acidic residues" evidence="2">
    <location>
        <begin position="839"/>
        <end position="862"/>
    </location>
</feature>
<dbReference type="Pfam" id="PF07228">
    <property type="entry name" value="SpoIIE"/>
    <property type="match status" value="1"/>
</dbReference>
<dbReference type="RefSeq" id="WP_277412924.1">
    <property type="nucleotide sequence ID" value="NZ_CP114203.1"/>
</dbReference>
<dbReference type="Pfam" id="PF01590">
    <property type="entry name" value="GAF"/>
    <property type="match status" value="1"/>
</dbReference>
<dbReference type="SMART" id="SM00091">
    <property type="entry name" value="PAS"/>
    <property type="match status" value="2"/>
</dbReference>
<dbReference type="GeneID" id="301336848"/>
<dbReference type="Gene3D" id="3.30.450.20">
    <property type="entry name" value="PAS domain"/>
    <property type="match status" value="2"/>
</dbReference>
<dbReference type="Gene3D" id="3.60.40.10">
    <property type="entry name" value="PPM-type phosphatase domain"/>
    <property type="match status" value="1"/>
</dbReference>
<dbReference type="Pfam" id="PF13185">
    <property type="entry name" value="GAF_2"/>
    <property type="match status" value="1"/>
</dbReference>
<dbReference type="Gene3D" id="3.30.450.40">
    <property type="match status" value="2"/>
</dbReference>
<dbReference type="InterPro" id="IPR036457">
    <property type="entry name" value="PPM-type-like_dom_sf"/>
</dbReference>
<dbReference type="Pfam" id="PF08448">
    <property type="entry name" value="PAS_4"/>
    <property type="match status" value="1"/>
</dbReference>
<dbReference type="SMART" id="SM00065">
    <property type="entry name" value="GAF"/>
    <property type="match status" value="2"/>
</dbReference>
<dbReference type="Proteomes" id="UP001210169">
    <property type="component" value="Chromosome"/>
</dbReference>
<protein>
    <submittedName>
        <fullName evidence="4">SpoIIE family protein phosphatase</fullName>
    </submittedName>
</protein>
<accession>A0ABY7JC96</accession>
<dbReference type="InterPro" id="IPR013656">
    <property type="entry name" value="PAS_4"/>
</dbReference>
<evidence type="ECO:0000259" key="3">
    <source>
        <dbReference type="PROSITE" id="PS50112"/>
    </source>
</evidence>
<feature type="region of interest" description="Disordered" evidence="2">
    <location>
        <begin position="823"/>
        <end position="862"/>
    </location>
</feature>
<keyword evidence="1" id="KW-0378">Hydrolase</keyword>
<keyword evidence="5" id="KW-1185">Reference proteome</keyword>
<feature type="domain" description="PAS" evidence="3">
    <location>
        <begin position="300"/>
        <end position="338"/>
    </location>
</feature>
<evidence type="ECO:0000313" key="4">
    <source>
        <dbReference type="EMBL" id="WAU08956.1"/>
    </source>
</evidence>
<dbReference type="SMART" id="SM00331">
    <property type="entry name" value="PP2C_SIG"/>
    <property type="match status" value="1"/>
</dbReference>
<dbReference type="CDD" id="cd00130">
    <property type="entry name" value="PAS"/>
    <property type="match status" value="1"/>
</dbReference>
<dbReference type="SUPFAM" id="SSF55781">
    <property type="entry name" value="GAF domain-like"/>
    <property type="match status" value="2"/>
</dbReference>
<dbReference type="SUPFAM" id="SSF55785">
    <property type="entry name" value="PYP-like sensor domain (PAS domain)"/>
    <property type="match status" value="1"/>
</dbReference>
<proteinExistence type="predicted"/>
<gene>
    <name evidence="4" type="ORF">STRNI_007706</name>
</gene>
<feature type="compositionally biased region" description="Low complexity" evidence="2">
    <location>
        <begin position="399"/>
        <end position="422"/>
    </location>
</feature>
<evidence type="ECO:0000256" key="1">
    <source>
        <dbReference type="ARBA" id="ARBA00022801"/>
    </source>
</evidence>
<dbReference type="PROSITE" id="PS50112">
    <property type="entry name" value="PAS"/>
    <property type="match status" value="1"/>
</dbReference>
<reference evidence="4 5" key="1">
    <citation type="submission" date="2022-12" db="EMBL/GenBank/DDBJ databases">
        <authorList>
            <person name="Ruckert C."/>
            <person name="Busche T."/>
            <person name="Kalinowski J."/>
            <person name="Wittmann C."/>
        </authorList>
    </citation>
    <scope>NUCLEOTIDE SEQUENCE [LARGE SCALE GENOMIC DNA]</scope>
    <source>
        <strain evidence="4 5">DSM 40276</strain>
    </source>
</reference>
<dbReference type="PANTHER" id="PTHR43156">
    <property type="entry name" value="STAGE II SPORULATION PROTEIN E-RELATED"/>
    <property type="match status" value="1"/>
</dbReference>
<feature type="region of interest" description="Disordered" evidence="2">
    <location>
        <begin position="390"/>
        <end position="422"/>
    </location>
</feature>
<dbReference type="EMBL" id="CP114203">
    <property type="protein sequence ID" value="WAU08956.1"/>
    <property type="molecule type" value="Genomic_DNA"/>
</dbReference>
<dbReference type="SUPFAM" id="SSF81606">
    <property type="entry name" value="PP2C-like"/>
    <property type="match status" value="1"/>
</dbReference>
<dbReference type="PANTHER" id="PTHR43156:SF2">
    <property type="entry name" value="STAGE II SPORULATION PROTEIN E"/>
    <property type="match status" value="1"/>
</dbReference>
<dbReference type="InterPro" id="IPR000014">
    <property type="entry name" value="PAS"/>
</dbReference>
<dbReference type="InterPro" id="IPR035965">
    <property type="entry name" value="PAS-like_dom_sf"/>
</dbReference>
<name>A0ABY7JC96_STRNI</name>
<evidence type="ECO:0000256" key="2">
    <source>
        <dbReference type="SAM" id="MobiDB-lite"/>
    </source>
</evidence>
<dbReference type="InterPro" id="IPR052016">
    <property type="entry name" value="Bact_Sigma-Reg"/>
</dbReference>
<evidence type="ECO:0000313" key="5">
    <source>
        <dbReference type="Proteomes" id="UP001210169"/>
    </source>
</evidence>
<sequence>MRGITVGTTAEREELLAAAVVEAVEGTSAYAGSVFLRSRDRRSIVLAATCRVPPSLLGGWRLIPVSSPIPVATAYTSGRTVHLADAEETMRRYPQLAVALPYAFGSCSVPVGAGGETFGSLAIIWAASPGGAGLSKAQRRHVRTIANRLGASLAALRTRIGDPVECAPETIPVENPAPSAPAVRVGLFDWDLISGMISVDDEFCTIFGLDPRTFDGQAKTLHASLHPGDLAAFRFGAGEAASGSRTTSRRLRIRDHRYGGDGYRTVELWGRVPEADDAEPRTHLVGAIVDARAGSTALAAVERLRDGLFSLAPDGRVTYANHSALQLLDVSGDELLGRILWDVLPWLSDPDVESRHRSAMIAQAPASFLACPSPDRWLAFSLHPEADGVTGRVVPLGQPPSASTPSASSASSASSTESPTAATPTRLGVMHHVLQLGSALTEAVTTREVCEVVSDQLVPAFGGQQLAIYVVRNKTMHLLFHTGHHEDFLDWLEGAPLHARLPGTEALTSGAPLFIESRQDLSQDYPDIPTGEVSSWVYLPLIASSHPVGICVLGFDTTHQFTERDRGVLTALAGLIGQALERAQLYDSEFAIARGLQQALLPHRLPAIPGIRTVARYLPGTSGMDIGGDWYDVIPTTNGVSLIIGDVQGHSIAAAATMAQLRSAVRSFTAVGHTPGEVMAGVNRTLIDLDSGLLASCCCIHLEPRTHHAQAVTAGHPPPLLRRPDGTTDVLDLDVGPLLGVERASAYPGTRIALPPGSVLALYTDGLVEEPGADIDVGIDRLRASLAHARSDSLDELAGRLLHNARRSSYRADDIALLLTETAYGSGQQGPDGTSEGPCADRPHDSARGPGDDPRSVTFRRE</sequence>
<dbReference type="InterPro" id="IPR003018">
    <property type="entry name" value="GAF"/>
</dbReference>
<organism evidence="4 5">
    <name type="scientific">Streptomyces nigrescens</name>
    <dbReference type="NCBI Taxonomy" id="1920"/>
    <lineage>
        <taxon>Bacteria</taxon>
        <taxon>Bacillati</taxon>
        <taxon>Actinomycetota</taxon>
        <taxon>Actinomycetes</taxon>
        <taxon>Kitasatosporales</taxon>
        <taxon>Streptomycetaceae</taxon>
        <taxon>Streptomyces</taxon>
    </lineage>
</organism>
<dbReference type="InterPro" id="IPR001932">
    <property type="entry name" value="PPM-type_phosphatase-like_dom"/>
</dbReference>
<feature type="compositionally biased region" description="Polar residues" evidence="2">
    <location>
        <begin position="823"/>
        <end position="832"/>
    </location>
</feature>